<dbReference type="AlphaFoldDB" id="A0A0C2WT52"/>
<feature type="region of interest" description="Disordered" evidence="1">
    <location>
        <begin position="37"/>
        <end position="76"/>
    </location>
</feature>
<dbReference type="EMBL" id="KN818246">
    <property type="protein sequence ID" value="KIL64897.1"/>
    <property type="molecule type" value="Genomic_DNA"/>
</dbReference>
<organism evidence="2 3">
    <name type="scientific">Amanita muscaria (strain Koide BX008)</name>
    <dbReference type="NCBI Taxonomy" id="946122"/>
    <lineage>
        <taxon>Eukaryota</taxon>
        <taxon>Fungi</taxon>
        <taxon>Dikarya</taxon>
        <taxon>Basidiomycota</taxon>
        <taxon>Agaricomycotina</taxon>
        <taxon>Agaricomycetes</taxon>
        <taxon>Agaricomycetidae</taxon>
        <taxon>Agaricales</taxon>
        <taxon>Pluteineae</taxon>
        <taxon>Amanitaceae</taxon>
        <taxon>Amanita</taxon>
    </lineage>
</organism>
<reference evidence="2 3" key="1">
    <citation type="submission" date="2014-04" db="EMBL/GenBank/DDBJ databases">
        <title>Evolutionary Origins and Diversification of the Mycorrhizal Mutualists.</title>
        <authorList>
            <consortium name="DOE Joint Genome Institute"/>
            <consortium name="Mycorrhizal Genomics Consortium"/>
            <person name="Kohler A."/>
            <person name="Kuo A."/>
            <person name="Nagy L.G."/>
            <person name="Floudas D."/>
            <person name="Copeland A."/>
            <person name="Barry K.W."/>
            <person name="Cichocki N."/>
            <person name="Veneault-Fourrey C."/>
            <person name="LaButti K."/>
            <person name="Lindquist E.A."/>
            <person name="Lipzen A."/>
            <person name="Lundell T."/>
            <person name="Morin E."/>
            <person name="Murat C."/>
            <person name="Riley R."/>
            <person name="Ohm R."/>
            <person name="Sun H."/>
            <person name="Tunlid A."/>
            <person name="Henrissat B."/>
            <person name="Grigoriev I.V."/>
            <person name="Hibbett D.S."/>
            <person name="Martin F."/>
        </authorList>
    </citation>
    <scope>NUCLEOTIDE SEQUENCE [LARGE SCALE GENOMIC DNA]</scope>
    <source>
        <strain evidence="2 3">Koide BX008</strain>
    </source>
</reference>
<feature type="non-terminal residue" evidence="2">
    <location>
        <position position="160"/>
    </location>
</feature>
<sequence length="160" mass="18476">MDEGGLELKDQLRDYQYRGDALEEYSLWDFVANTYQGESESEATSKGPHTENKRGRPPNPHIPSQEKGSKPTRRRVIRTPGHEHLIRFVGRWFPRNDEATERELYCATILMVFQPWRNLSDLKTGAPNFDVAFATFLHATSGQKSYRGRCCHPSDTRQHP</sequence>
<dbReference type="HOGENOM" id="CLU_1656266_0_0_1"/>
<gene>
    <name evidence="2" type="ORF">M378DRAFT_162770</name>
</gene>
<evidence type="ECO:0000313" key="3">
    <source>
        <dbReference type="Proteomes" id="UP000054549"/>
    </source>
</evidence>
<name>A0A0C2WT52_AMAMK</name>
<keyword evidence="3" id="KW-1185">Reference proteome</keyword>
<proteinExistence type="predicted"/>
<dbReference type="Proteomes" id="UP000054549">
    <property type="component" value="Unassembled WGS sequence"/>
</dbReference>
<accession>A0A0C2WT52</accession>
<dbReference type="OrthoDB" id="2989020at2759"/>
<evidence type="ECO:0000313" key="2">
    <source>
        <dbReference type="EMBL" id="KIL64897.1"/>
    </source>
</evidence>
<protein>
    <submittedName>
        <fullName evidence="2">Uncharacterized protein</fullName>
    </submittedName>
</protein>
<evidence type="ECO:0000256" key="1">
    <source>
        <dbReference type="SAM" id="MobiDB-lite"/>
    </source>
</evidence>
<dbReference type="InParanoid" id="A0A0C2WT52"/>